<dbReference type="AlphaFoldDB" id="A0A8H3I3G9"/>
<dbReference type="OrthoDB" id="549336at2759"/>
<protein>
    <submittedName>
        <fullName evidence="1">Uncharacterized protein</fullName>
    </submittedName>
</protein>
<keyword evidence="2" id="KW-1185">Reference proteome</keyword>
<gene>
    <name evidence="1" type="ORF">IMSHALPRED_003995</name>
</gene>
<evidence type="ECO:0000313" key="2">
    <source>
        <dbReference type="Proteomes" id="UP000664534"/>
    </source>
</evidence>
<proteinExistence type="predicted"/>
<sequence length="282" mass="32306">MRLTFTRSSLNRTNVEVSLSCKGPRWGMPALLKTFDLPLPDYVYCDINALNVVEPDIIVSVTCEYDSQQIIKRLDFLFKRKKTYLICTAHYADEWHHEWHHEWVEPALMKWIEAGLLTIVTLSPNVQEAFHRPGWGFSPWESLALKNDASNSTAAPILWPPMDVFVPVFPLTNVPQNAQEDKREDISFAIRGAVADNGEYSRVVNYVADLQQCNSTSDNVSLHIIGSGRFDPSLRNSVHSSAYDDIFFAEDLDYMHYYRHSCLRSVKTIISHGNLRIQSLRV</sequence>
<dbReference type="Proteomes" id="UP000664534">
    <property type="component" value="Unassembled WGS sequence"/>
</dbReference>
<comment type="caution">
    <text evidence="1">The sequence shown here is derived from an EMBL/GenBank/DDBJ whole genome shotgun (WGS) entry which is preliminary data.</text>
</comment>
<name>A0A8H3I3G9_9LECA</name>
<organism evidence="1 2">
    <name type="scientific">Imshaugia aleurites</name>
    <dbReference type="NCBI Taxonomy" id="172621"/>
    <lineage>
        <taxon>Eukaryota</taxon>
        <taxon>Fungi</taxon>
        <taxon>Dikarya</taxon>
        <taxon>Ascomycota</taxon>
        <taxon>Pezizomycotina</taxon>
        <taxon>Lecanoromycetes</taxon>
        <taxon>OSLEUM clade</taxon>
        <taxon>Lecanoromycetidae</taxon>
        <taxon>Lecanorales</taxon>
        <taxon>Lecanorineae</taxon>
        <taxon>Parmeliaceae</taxon>
        <taxon>Imshaugia</taxon>
    </lineage>
</organism>
<dbReference type="EMBL" id="CAJPDT010000002">
    <property type="protein sequence ID" value="CAF9905860.1"/>
    <property type="molecule type" value="Genomic_DNA"/>
</dbReference>
<evidence type="ECO:0000313" key="1">
    <source>
        <dbReference type="EMBL" id="CAF9905860.1"/>
    </source>
</evidence>
<reference evidence="1" key="1">
    <citation type="submission" date="2021-03" db="EMBL/GenBank/DDBJ databases">
        <authorList>
            <person name="Tagirdzhanova G."/>
        </authorList>
    </citation>
    <scope>NUCLEOTIDE SEQUENCE</scope>
</reference>
<accession>A0A8H3I3G9</accession>